<protein>
    <submittedName>
        <fullName evidence="1">Uncharacterized protein</fullName>
    </submittedName>
</protein>
<evidence type="ECO:0000313" key="2">
    <source>
        <dbReference type="Proteomes" id="UP000272888"/>
    </source>
</evidence>
<comment type="caution">
    <text evidence="1">The sequence shown here is derived from an EMBL/GenBank/DDBJ whole genome shotgun (WGS) entry which is preliminary data.</text>
</comment>
<keyword evidence="2" id="KW-1185">Reference proteome</keyword>
<dbReference type="RefSeq" id="WP_120645892.1">
    <property type="nucleotide sequence ID" value="NZ_RAWB01000302.1"/>
</dbReference>
<sequence length="222" mass="24895">MSTLVPDVDLLRAYFYGELPPEEEAEVRRWLVLHADPGILAVCDELVSEREQRREFLASSVANPLRARLERAFWQARSRLGTRMASLVDVDRERQLALAPLSGPPVEETLIPARLEHPIYLRLKLSDSGHVCVYAIESWRKLSVLWRSPGVVQAGEADELPGFVLERPEDVLDLYLVLDTAEPPPSPDAEDGPEWLAKLLQRTAASPTAWVLRRTFVPAGTA</sequence>
<dbReference type="AlphaFoldDB" id="A0A3A8PEF8"/>
<proteinExistence type="predicted"/>
<dbReference type="EMBL" id="RAWB01000302">
    <property type="protein sequence ID" value="RKH54369.1"/>
    <property type="molecule type" value="Genomic_DNA"/>
</dbReference>
<organism evidence="1 2">
    <name type="scientific">Corallococcus llansteffanensis</name>
    <dbReference type="NCBI Taxonomy" id="2316731"/>
    <lineage>
        <taxon>Bacteria</taxon>
        <taxon>Pseudomonadati</taxon>
        <taxon>Myxococcota</taxon>
        <taxon>Myxococcia</taxon>
        <taxon>Myxococcales</taxon>
        <taxon>Cystobacterineae</taxon>
        <taxon>Myxococcaceae</taxon>
        <taxon>Corallococcus</taxon>
    </lineage>
</organism>
<dbReference type="Proteomes" id="UP000272888">
    <property type="component" value="Unassembled WGS sequence"/>
</dbReference>
<name>A0A3A8PEF8_9BACT</name>
<accession>A0A3A8PEF8</accession>
<reference evidence="2" key="1">
    <citation type="submission" date="2018-09" db="EMBL/GenBank/DDBJ databases">
        <authorList>
            <person name="Livingstone P.G."/>
            <person name="Whitworth D.E."/>
        </authorList>
    </citation>
    <scope>NUCLEOTIDE SEQUENCE [LARGE SCALE GENOMIC DNA]</scope>
    <source>
        <strain evidence="2">CA051B</strain>
    </source>
</reference>
<gene>
    <name evidence="1" type="ORF">D7V93_25615</name>
</gene>
<evidence type="ECO:0000313" key="1">
    <source>
        <dbReference type="EMBL" id="RKH54369.1"/>
    </source>
</evidence>